<dbReference type="Pfam" id="PF00690">
    <property type="entry name" value="Cation_ATPase_N"/>
    <property type="match status" value="1"/>
</dbReference>
<reference evidence="4 5" key="1">
    <citation type="journal article" date="2019" name="Int. J. Syst. Evol. Microbiol.">
        <title>The Global Catalogue of Microorganisms (GCM) 10K type strain sequencing project: providing services to taxonomists for standard genome sequencing and annotation.</title>
        <authorList>
            <consortium name="The Broad Institute Genomics Platform"/>
            <consortium name="The Broad Institute Genome Sequencing Center for Infectious Disease"/>
            <person name="Wu L."/>
            <person name="Ma J."/>
        </authorList>
    </citation>
    <scope>NUCLEOTIDE SEQUENCE [LARGE SCALE GENOMIC DNA]</scope>
    <source>
        <strain evidence="4 5">JCM 16242</strain>
    </source>
</reference>
<dbReference type="InterPro" id="IPR004014">
    <property type="entry name" value="ATPase_P-typ_cation-transptr_N"/>
</dbReference>
<dbReference type="EMBL" id="BAAAFO010000003">
    <property type="protein sequence ID" value="GAA0258249.1"/>
    <property type="molecule type" value="Genomic_DNA"/>
</dbReference>
<dbReference type="Proteomes" id="UP001500657">
    <property type="component" value="Unassembled WGS sequence"/>
</dbReference>
<feature type="transmembrane region" description="Helical" evidence="2">
    <location>
        <begin position="70"/>
        <end position="86"/>
    </location>
</feature>
<feature type="compositionally biased region" description="Low complexity" evidence="1">
    <location>
        <begin position="210"/>
        <end position="219"/>
    </location>
</feature>
<accession>A0ABN0UQG0</accession>
<proteinExistence type="predicted"/>
<dbReference type="PANTHER" id="PTHR42861">
    <property type="entry name" value="CALCIUM-TRANSPORTING ATPASE"/>
    <property type="match status" value="1"/>
</dbReference>
<comment type="caution">
    <text evidence="4">The sequence shown here is derived from an EMBL/GenBank/DDBJ whole genome shotgun (WGS) entry which is preliminary data.</text>
</comment>
<feature type="domain" description="Cation-transporting P-type ATPase N-terminal" evidence="3">
    <location>
        <begin position="2"/>
        <end position="66"/>
    </location>
</feature>
<keyword evidence="2" id="KW-0472">Membrane</keyword>
<dbReference type="Gene3D" id="2.70.150.10">
    <property type="entry name" value="Calcium-transporting ATPase, cytoplasmic transduction domain A"/>
    <property type="match status" value="1"/>
</dbReference>
<keyword evidence="5" id="KW-1185">Reference proteome</keyword>
<feature type="region of interest" description="Disordered" evidence="1">
    <location>
        <begin position="153"/>
        <end position="219"/>
    </location>
</feature>
<evidence type="ECO:0000256" key="1">
    <source>
        <dbReference type="SAM" id="MobiDB-lite"/>
    </source>
</evidence>
<evidence type="ECO:0000313" key="5">
    <source>
        <dbReference type="Proteomes" id="UP001500657"/>
    </source>
</evidence>
<dbReference type="Gene3D" id="1.20.1110.10">
    <property type="entry name" value="Calcium-transporting ATPase, transmembrane domain"/>
    <property type="match status" value="1"/>
</dbReference>
<organism evidence="4 5">
    <name type="scientific">Rhodanobacter caeni</name>
    <dbReference type="NCBI Taxonomy" id="657654"/>
    <lineage>
        <taxon>Bacteria</taxon>
        <taxon>Pseudomonadati</taxon>
        <taxon>Pseudomonadota</taxon>
        <taxon>Gammaproteobacteria</taxon>
        <taxon>Lysobacterales</taxon>
        <taxon>Rhodanobacteraceae</taxon>
        <taxon>Rhodanobacter</taxon>
    </lineage>
</organism>
<name>A0ABN0UQG0_9GAMM</name>
<keyword evidence="2" id="KW-0812">Transmembrane</keyword>
<dbReference type="Pfam" id="PF00122">
    <property type="entry name" value="E1-E2_ATPase"/>
    <property type="match status" value="1"/>
</dbReference>
<feature type="compositionally biased region" description="Low complexity" evidence="1">
    <location>
        <begin position="169"/>
        <end position="187"/>
    </location>
</feature>
<keyword evidence="2" id="KW-1133">Transmembrane helix</keyword>
<gene>
    <name evidence="4" type="ORF">GCM10009126_24390</name>
</gene>
<dbReference type="InterPro" id="IPR023298">
    <property type="entry name" value="ATPase_P-typ_TM_dom_sf"/>
</dbReference>
<dbReference type="InterPro" id="IPR008250">
    <property type="entry name" value="ATPase_P-typ_transduc_dom_A_sf"/>
</dbReference>
<dbReference type="SUPFAM" id="SSF81665">
    <property type="entry name" value="Calcium ATPase, transmembrane domain M"/>
    <property type="match status" value="1"/>
</dbReference>
<feature type="transmembrane region" description="Helical" evidence="2">
    <location>
        <begin position="39"/>
        <end position="64"/>
    </location>
</feature>
<evidence type="ECO:0000256" key="2">
    <source>
        <dbReference type="SAM" id="Phobius"/>
    </source>
</evidence>
<evidence type="ECO:0000259" key="3">
    <source>
        <dbReference type="SMART" id="SM00831"/>
    </source>
</evidence>
<dbReference type="InterPro" id="IPR059000">
    <property type="entry name" value="ATPase_P-type_domA"/>
</dbReference>
<protein>
    <recommendedName>
        <fullName evidence="3">Cation-transporting P-type ATPase N-terminal domain-containing protein</fullName>
    </recommendedName>
</protein>
<dbReference type="SMART" id="SM00831">
    <property type="entry name" value="Cation_ATPase_N"/>
    <property type="match status" value="1"/>
</dbReference>
<dbReference type="SUPFAM" id="SSF81653">
    <property type="entry name" value="Calcium ATPase, transduction domain A"/>
    <property type="match status" value="1"/>
</dbReference>
<evidence type="ECO:0000313" key="4">
    <source>
        <dbReference type="EMBL" id="GAA0258249.1"/>
    </source>
</evidence>
<sequence>MDAKAAPPAHRGLDPAEAARRLAAHGPNLLPGNAPRGMLAIIGGVLTEPMFLMLLVAGGLYLALGDRAEAAFLLSFVFVVIGITLAQERKTQRALESLRELSAPRALVIRGGEETRVSGREVVVGDLLVLHEGDRIAADALLLDGHLDVDERCSPARPCPSPSSPVKTRASCSPAPWRPRASASPRSAPSPAPPRWAASGRRWPRRSSRCRACSAPRAG</sequence>